<sequence>MENATCKYCGTDLDQHLTCSYCSITFSPEEVCFNQERPHQMVDSIPIIDDFETMIFELMSRPTETLLKEKTITLYYLLRAARKAKDKYFRAKDQERLTFFQKKVYTIENILLEREGTFPLSISDNLLKKKSIQVNKFEQSLAENNRDKMTRLIIRM</sequence>
<name>A0ABQ1PV02_9ENTE</name>
<keyword evidence="2" id="KW-1185">Reference proteome</keyword>
<dbReference type="EMBL" id="BMKI01000018">
    <property type="protein sequence ID" value="GGD04274.1"/>
    <property type="molecule type" value="Genomic_DNA"/>
</dbReference>
<dbReference type="Proteomes" id="UP000630615">
    <property type="component" value="Unassembled WGS sequence"/>
</dbReference>
<proteinExistence type="predicted"/>
<reference evidence="2" key="1">
    <citation type="journal article" date="2019" name="Int. J. Syst. Evol. Microbiol.">
        <title>The Global Catalogue of Microorganisms (GCM) 10K type strain sequencing project: providing services to taxonomists for standard genome sequencing and annotation.</title>
        <authorList>
            <consortium name="The Broad Institute Genomics Platform"/>
            <consortium name="The Broad Institute Genome Sequencing Center for Infectious Disease"/>
            <person name="Wu L."/>
            <person name="Ma J."/>
        </authorList>
    </citation>
    <scope>NUCLEOTIDE SEQUENCE [LARGE SCALE GENOMIC DNA]</scope>
    <source>
        <strain evidence="2">CGMCC 1.15942</strain>
    </source>
</reference>
<evidence type="ECO:0000313" key="2">
    <source>
        <dbReference type="Proteomes" id="UP000630615"/>
    </source>
</evidence>
<comment type="caution">
    <text evidence="1">The sequence shown here is derived from an EMBL/GenBank/DDBJ whole genome shotgun (WGS) entry which is preliminary data.</text>
</comment>
<protein>
    <submittedName>
        <fullName evidence="1">Uncharacterized protein</fullName>
    </submittedName>
</protein>
<evidence type="ECO:0000313" key="1">
    <source>
        <dbReference type="EMBL" id="GGD04274.1"/>
    </source>
</evidence>
<gene>
    <name evidence="1" type="ORF">GCM10011573_37270</name>
</gene>
<accession>A0ABQ1PV02</accession>
<dbReference type="RefSeq" id="WP_088271785.1">
    <property type="nucleotide sequence ID" value="NZ_BMKI01000018.1"/>
</dbReference>
<organism evidence="1 2">
    <name type="scientific">Enterococcus wangshanyuanii</name>
    <dbReference type="NCBI Taxonomy" id="2005703"/>
    <lineage>
        <taxon>Bacteria</taxon>
        <taxon>Bacillati</taxon>
        <taxon>Bacillota</taxon>
        <taxon>Bacilli</taxon>
        <taxon>Lactobacillales</taxon>
        <taxon>Enterococcaceae</taxon>
        <taxon>Enterococcus</taxon>
    </lineage>
</organism>